<sequence length="614" mass="69825">MPVLLSDILTGEQRDSVTINSIPSGRFSLVSEGNLGIHGKWPSGTILFDDGRGYLDVEGHRIQLVPVQQDGKSEGRLDVALQALEKIRLLAELESPEDLPSPVIPPEISQSFEQTQLQADLIDVLQLGHLHQIAKSPRISMRYDEELLPVSRVKRTANNYQRHLAAHSECWQQRTFTGIIPNRMRAKISEDELHIYENRVYARLLDHLERYVRMTLIRLRELHDVLNEGESLDATEHMHRCLRTALCAIWGEAFTDGQAEDLRMLSEQQINEWEQRLRTIQQFMLSPTYKAVPSDASVPLALTNTNILINDPHYRRVRGLWAAWIKEVAVVSKDYRETFRKSQEHYGNYRHYVGLLLIRAHRALGWAVLFEGAGSWKLQHPSGIEGVLRTTTTEWVLECRTTGFDKCIKFITVVDGSDTGSTNKANRISRVMCSLADESSDNGSIWCSPLNFYSEESVIQLIQKWWLSMVAGSYGEQITKLPNVTLNNWPAGHPNGTFFRGKADVQFDAWLQQQALSPSSEREIIRRYHAASFMNYCPCCGERAVQIQSLDGRAFTAECNKCSADWRVRSTGEDWVFEVGANDSGENTQSKESGRWRSEVLLSEPHREALSVSM</sequence>
<evidence type="ECO:0008006" key="3">
    <source>
        <dbReference type="Google" id="ProtNLM"/>
    </source>
</evidence>
<keyword evidence="2" id="KW-1185">Reference proteome</keyword>
<proteinExistence type="predicted"/>
<organism evidence="1 2">
    <name type="scientific">Thalassolituus maritimus</name>
    <dbReference type="NCBI Taxonomy" id="484498"/>
    <lineage>
        <taxon>Bacteria</taxon>
        <taxon>Pseudomonadati</taxon>
        <taxon>Pseudomonadota</taxon>
        <taxon>Gammaproteobacteria</taxon>
        <taxon>Oceanospirillales</taxon>
        <taxon>Oceanospirillaceae</taxon>
        <taxon>Thalassolituus</taxon>
    </lineage>
</organism>
<dbReference type="AlphaFoldDB" id="A0A1N7PCK0"/>
<dbReference type="STRING" id="484498.SAMN05421686_10987"/>
<dbReference type="Proteomes" id="UP000185639">
    <property type="component" value="Unassembled WGS sequence"/>
</dbReference>
<evidence type="ECO:0000313" key="1">
    <source>
        <dbReference type="EMBL" id="SIT08260.1"/>
    </source>
</evidence>
<protein>
    <recommendedName>
        <fullName evidence="3">DUF2357 domain-containing protein</fullName>
    </recommendedName>
</protein>
<gene>
    <name evidence="1" type="ORF">SAMN05421686_10987</name>
</gene>
<name>A0A1N7PCK0_9GAMM</name>
<reference evidence="2" key="1">
    <citation type="submission" date="2017-01" db="EMBL/GenBank/DDBJ databases">
        <authorList>
            <person name="Varghese N."/>
            <person name="Submissions S."/>
        </authorList>
    </citation>
    <scope>NUCLEOTIDE SEQUENCE [LARGE SCALE GENOMIC DNA]</scope>
    <source>
        <strain evidence="2">DSM 24913</strain>
    </source>
</reference>
<evidence type="ECO:0000313" key="2">
    <source>
        <dbReference type="Proteomes" id="UP000185639"/>
    </source>
</evidence>
<accession>A0A1N7PCK0</accession>
<dbReference type="EMBL" id="FTOH01000009">
    <property type="protein sequence ID" value="SIT08260.1"/>
    <property type="molecule type" value="Genomic_DNA"/>
</dbReference>
<dbReference type="RefSeq" id="WP_076517137.1">
    <property type="nucleotide sequence ID" value="NZ_FTOH01000009.1"/>
</dbReference>
<dbReference type="OrthoDB" id="8884239at2"/>